<dbReference type="Pfam" id="PF01370">
    <property type="entry name" value="Epimerase"/>
    <property type="match status" value="1"/>
</dbReference>
<dbReference type="SUPFAM" id="SSF51735">
    <property type="entry name" value="NAD(P)-binding Rossmann-fold domains"/>
    <property type="match status" value="1"/>
</dbReference>
<dbReference type="InterPro" id="IPR001509">
    <property type="entry name" value="Epimerase_deHydtase"/>
</dbReference>
<feature type="domain" description="NAD-dependent epimerase/dehydratase" evidence="2">
    <location>
        <begin position="3"/>
        <end position="271"/>
    </location>
</feature>
<evidence type="ECO:0000313" key="3">
    <source>
        <dbReference type="EMBL" id="KLK88913.1"/>
    </source>
</evidence>
<sequence length="352" mass="39427">MRVLITGGAGFVGSNLAIALKKNSPSSTVICFDNLKRRGSELNLSRLKEAGIEFIHGDVRNAEDFQAIPSFDLMIECSAEPSVLAGINSSPSYVLNTNLMGTINCLEEVRKSHASMIFLSTSRVYPYQRINSLTYIEEDTRFRIAENTHFDGVSTSGISEDFPLQGPRSIYGATKLCSEYLIQEYIDSYGIKAIINRCGLIAGPWQMGKVDQGVVMLWVACHLFGKDLSYIGYEGKGKQVRDVLHIDDLCDLILLQSKHLEEFNGEIFNVGGGLDNSVSLQEMTGLCREITGETIPLGSDPQTRPNDLIWYVTDNSKVSRFFNWMPKRTVRETMRDTKEWICSNRELLHNIV</sequence>
<comment type="caution">
    <text evidence="3">The sequence shown here is derived from an EMBL/GenBank/DDBJ whole genome shotgun (WGS) entry which is preliminary data.</text>
</comment>
<reference evidence="3 4" key="1">
    <citation type="journal article" date="2015" name="Int. J. Syst. Evol. Microbiol.">
        <title>Methanoculleus sediminis sp. nov., a methanogen from sediments near a submarine mud volcano.</title>
        <authorList>
            <person name="Chen S.C."/>
            <person name="Chen M.F."/>
            <person name="Lai M.C."/>
            <person name="Weng C.Y."/>
            <person name="Wu S.Y."/>
            <person name="Lin S."/>
            <person name="Yang T.F."/>
            <person name="Chen P.C."/>
        </authorList>
    </citation>
    <scope>NUCLEOTIDE SEQUENCE [LARGE SCALE GENOMIC DNA]</scope>
    <source>
        <strain evidence="3 4">S3Fa</strain>
    </source>
</reference>
<keyword evidence="4" id="KW-1185">Reference proteome</keyword>
<evidence type="ECO:0000313" key="4">
    <source>
        <dbReference type="Proteomes" id="UP000035301"/>
    </source>
</evidence>
<evidence type="ECO:0000259" key="2">
    <source>
        <dbReference type="Pfam" id="PF01370"/>
    </source>
</evidence>
<proteinExistence type="inferred from homology"/>
<dbReference type="OrthoDB" id="4907at2157"/>
<accession>A0A0H1R197</accession>
<dbReference type="PATRIC" id="fig|1550566.3.peg.9"/>
<dbReference type="AlphaFoldDB" id="A0A0H1R197"/>
<organism evidence="3 4">
    <name type="scientific">Methanoculleus sediminis</name>
    <dbReference type="NCBI Taxonomy" id="1550566"/>
    <lineage>
        <taxon>Archaea</taxon>
        <taxon>Methanobacteriati</taxon>
        <taxon>Methanobacteriota</taxon>
        <taxon>Stenosarchaea group</taxon>
        <taxon>Methanomicrobia</taxon>
        <taxon>Methanomicrobiales</taxon>
        <taxon>Methanomicrobiaceae</taxon>
        <taxon>Methanoculleus</taxon>
    </lineage>
</organism>
<dbReference type="RefSeq" id="WP_048179210.1">
    <property type="nucleotide sequence ID" value="NZ_JXOJ01000001.1"/>
</dbReference>
<dbReference type="Proteomes" id="UP000035301">
    <property type="component" value="Unassembled WGS sequence"/>
</dbReference>
<dbReference type="EMBL" id="JXOJ01000001">
    <property type="protein sequence ID" value="KLK88913.1"/>
    <property type="molecule type" value="Genomic_DNA"/>
</dbReference>
<dbReference type="InterPro" id="IPR036291">
    <property type="entry name" value="NAD(P)-bd_dom_sf"/>
</dbReference>
<comment type="similarity">
    <text evidence="1">Belongs to the NAD(P)-dependent epimerase/dehydratase family.</text>
</comment>
<name>A0A0H1R197_9EURY</name>
<dbReference type="STRING" id="1550566.SZ63_00045"/>
<evidence type="ECO:0000256" key="1">
    <source>
        <dbReference type="ARBA" id="ARBA00007637"/>
    </source>
</evidence>
<dbReference type="PANTHER" id="PTHR43000">
    <property type="entry name" value="DTDP-D-GLUCOSE 4,6-DEHYDRATASE-RELATED"/>
    <property type="match status" value="1"/>
</dbReference>
<protein>
    <submittedName>
        <fullName evidence="3">3-beta hydroxysteroid dehydrogenase</fullName>
    </submittedName>
</protein>
<dbReference type="Gene3D" id="3.40.50.720">
    <property type="entry name" value="NAD(P)-binding Rossmann-like Domain"/>
    <property type="match status" value="1"/>
</dbReference>
<gene>
    <name evidence="3" type="ORF">SZ63_00045</name>
</gene>